<sequence length="37" mass="4215">MWGTLTEGDEVELVVGRTLGWVRSARIIRPSRFRAAQ</sequence>
<evidence type="ECO:0000313" key="2">
    <source>
        <dbReference type="Proteomes" id="UP000009235"/>
    </source>
</evidence>
<dbReference type="AlphaFoldDB" id="F6EF19"/>
<keyword evidence="2" id="KW-1185">Reference proteome</keyword>
<gene>
    <name evidence="1" type="ordered locus">AS9A_3718</name>
</gene>
<accession>F6EF19</accession>
<dbReference type="STRING" id="443218.AS9A_3718"/>
<protein>
    <submittedName>
        <fullName evidence="1">Uncharacterized protein</fullName>
    </submittedName>
</protein>
<dbReference type="KEGG" id="asd:AS9A_3718"/>
<evidence type="ECO:0000313" key="1">
    <source>
        <dbReference type="EMBL" id="AEF42156.1"/>
    </source>
</evidence>
<dbReference type="EMBL" id="CP002786">
    <property type="protein sequence ID" value="AEF42156.1"/>
    <property type="molecule type" value="Genomic_DNA"/>
</dbReference>
<organism evidence="1 2">
    <name type="scientific">Hoyosella subflava (strain DSM 45089 / JCM 17490 / NBRC 109087 / DQS3-9A1)</name>
    <name type="common">Amycolicicoccus subflavus</name>
    <dbReference type="NCBI Taxonomy" id="443218"/>
    <lineage>
        <taxon>Bacteria</taxon>
        <taxon>Bacillati</taxon>
        <taxon>Actinomycetota</taxon>
        <taxon>Actinomycetes</taxon>
        <taxon>Mycobacteriales</taxon>
        <taxon>Hoyosellaceae</taxon>
        <taxon>Hoyosella</taxon>
    </lineage>
</organism>
<reference evidence="1 2" key="1">
    <citation type="journal article" date="2011" name="J. Bacteriol.">
        <title>Complete genome sequence of Amycolicicoccus subflavus DQS3-9A1T, an actinomycete isolated from crude oil-polluted soil.</title>
        <authorList>
            <person name="Cai M."/>
            <person name="Chen W.M."/>
            <person name="Nie Y."/>
            <person name="Chi C.Q."/>
            <person name="Wang Y.N."/>
            <person name="Tang Y.Q."/>
            <person name="Li G.Y."/>
            <person name="Wu X.L."/>
        </authorList>
    </citation>
    <scope>NUCLEOTIDE SEQUENCE [LARGE SCALE GENOMIC DNA]</scope>
    <source>
        <strain evidence="2">DSM 45089 / DQS3-9A1</strain>
    </source>
</reference>
<name>F6EF19_HOYSD</name>
<dbReference type="Proteomes" id="UP000009235">
    <property type="component" value="Chromosome"/>
</dbReference>
<proteinExistence type="predicted"/>
<dbReference type="HOGENOM" id="CLU_3339252_0_0_11"/>